<evidence type="ECO:0000313" key="2">
    <source>
        <dbReference type="Proteomes" id="UP001497453"/>
    </source>
</evidence>
<reference evidence="2" key="1">
    <citation type="submission" date="2024-04" db="EMBL/GenBank/DDBJ databases">
        <authorList>
            <person name="Shaw F."/>
            <person name="Minotto A."/>
        </authorList>
    </citation>
    <scope>NUCLEOTIDE SEQUENCE [LARGE SCALE GENOMIC DNA]</scope>
</reference>
<gene>
    <name evidence="1" type="ORF">GFSPODELE1_LOCUS2960</name>
</gene>
<evidence type="ECO:0000313" key="1">
    <source>
        <dbReference type="EMBL" id="CAL1700015.1"/>
    </source>
</evidence>
<sequence>MRTYLTNFEDLLATSAQIPRTSRLVHIICSLRTSHLELRRAASQGTFHYTYAGKMEVIEDQDDLLELLEIFNLRKLRDLFTCIESQIPTVILETYPNLHEVGKR</sequence>
<organism evidence="1 2">
    <name type="scientific">Somion occarium</name>
    <dbReference type="NCBI Taxonomy" id="3059160"/>
    <lineage>
        <taxon>Eukaryota</taxon>
        <taxon>Fungi</taxon>
        <taxon>Dikarya</taxon>
        <taxon>Basidiomycota</taxon>
        <taxon>Agaricomycotina</taxon>
        <taxon>Agaricomycetes</taxon>
        <taxon>Polyporales</taxon>
        <taxon>Cerrenaceae</taxon>
        <taxon>Somion</taxon>
    </lineage>
</organism>
<accession>A0ABP1CWG3</accession>
<dbReference type="EMBL" id="OZ037945">
    <property type="protein sequence ID" value="CAL1700015.1"/>
    <property type="molecule type" value="Genomic_DNA"/>
</dbReference>
<dbReference type="Proteomes" id="UP001497453">
    <property type="component" value="Chromosome 2"/>
</dbReference>
<keyword evidence="2" id="KW-1185">Reference proteome</keyword>
<name>A0ABP1CWG3_9APHY</name>
<protein>
    <submittedName>
        <fullName evidence="1">Uncharacterized protein</fullName>
    </submittedName>
</protein>
<proteinExistence type="predicted"/>